<reference evidence="2" key="3">
    <citation type="submission" date="2020-12" db="UniProtKB">
        <authorList>
            <consortium name="EnsemblPlants"/>
        </authorList>
    </citation>
    <scope>IDENTIFICATION</scope>
</reference>
<accession>A0A2K1KLX1</accession>
<proteinExistence type="predicted"/>
<dbReference type="EMBL" id="ABEU02000004">
    <property type="protein sequence ID" value="PNR54769.1"/>
    <property type="molecule type" value="Genomic_DNA"/>
</dbReference>
<evidence type="ECO:0000313" key="3">
    <source>
        <dbReference type="Proteomes" id="UP000006727"/>
    </source>
</evidence>
<keyword evidence="3" id="KW-1185">Reference proteome</keyword>
<reference evidence="1 3" key="1">
    <citation type="journal article" date="2008" name="Science">
        <title>The Physcomitrella genome reveals evolutionary insights into the conquest of land by plants.</title>
        <authorList>
            <person name="Rensing S."/>
            <person name="Lang D."/>
            <person name="Zimmer A."/>
            <person name="Terry A."/>
            <person name="Salamov A."/>
            <person name="Shapiro H."/>
            <person name="Nishiyama T."/>
            <person name="Perroud P.-F."/>
            <person name="Lindquist E."/>
            <person name="Kamisugi Y."/>
            <person name="Tanahashi T."/>
            <person name="Sakakibara K."/>
            <person name="Fujita T."/>
            <person name="Oishi K."/>
            <person name="Shin-I T."/>
            <person name="Kuroki Y."/>
            <person name="Toyoda A."/>
            <person name="Suzuki Y."/>
            <person name="Hashimoto A."/>
            <person name="Yamaguchi K."/>
            <person name="Sugano A."/>
            <person name="Kohara Y."/>
            <person name="Fujiyama A."/>
            <person name="Anterola A."/>
            <person name="Aoki S."/>
            <person name="Ashton N."/>
            <person name="Barbazuk W.B."/>
            <person name="Barker E."/>
            <person name="Bennetzen J."/>
            <person name="Bezanilla M."/>
            <person name="Blankenship R."/>
            <person name="Cho S.H."/>
            <person name="Dutcher S."/>
            <person name="Estelle M."/>
            <person name="Fawcett J.A."/>
            <person name="Gundlach H."/>
            <person name="Hanada K."/>
            <person name="Heyl A."/>
            <person name="Hicks K.A."/>
            <person name="Hugh J."/>
            <person name="Lohr M."/>
            <person name="Mayer K."/>
            <person name="Melkozernov A."/>
            <person name="Murata T."/>
            <person name="Nelson D."/>
            <person name="Pils B."/>
            <person name="Prigge M."/>
            <person name="Reiss B."/>
            <person name="Renner T."/>
            <person name="Rombauts S."/>
            <person name="Rushton P."/>
            <person name="Sanderfoot A."/>
            <person name="Schween G."/>
            <person name="Shiu S.-H."/>
            <person name="Stueber K."/>
            <person name="Theodoulou F.L."/>
            <person name="Tu H."/>
            <person name="Van de Peer Y."/>
            <person name="Verrier P.J."/>
            <person name="Waters E."/>
            <person name="Wood A."/>
            <person name="Yang L."/>
            <person name="Cove D."/>
            <person name="Cuming A."/>
            <person name="Hasebe M."/>
            <person name="Lucas S."/>
            <person name="Mishler D.B."/>
            <person name="Reski R."/>
            <person name="Grigoriev I."/>
            <person name="Quatrano R.S."/>
            <person name="Boore J.L."/>
        </authorList>
    </citation>
    <scope>NUCLEOTIDE SEQUENCE [LARGE SCALE GENOMIC DNA]</scope>
    <source>
        <strain evidence="2 3">cv. Gransden 2004</strain>
    </source>
</reference>
<dbReference type="Proteomes" id="UP000006727">
    <property type="component" value="Chromosome 4"/>
</dbReference>
<sequence length="71" mass="8566">MIQNRLTTSRYTRSRTSHEIHPSVAIKEFHIFLVMQIYQESQNHVFLRVIKKKYVQMMLSLIRKLVSNAYL</sequence>
<dbReference type="EnsemblPlants" id="Pp3c4_2263V3.1">
    <property type="protein sequence ID" value="Pp3c4_2263V3.1"/>
    <property type="gene ID" value="Pp3c4_2263"/>
</dbReference>
<evidence type="ECO:0000313" key="1">
    <source>
        <dbReference type="EMBL" id="PNR54769.1"/>
    </source>
</evidence>
<gene>
    <name evidence="1" type="ORF">PHYPA_005662</name>
</gene>
<dbReference type="Gramene" id="Pp3c4_2263V3.1">
    <property type="protein sequence ID" value="Pp3c4_2263V3.1"/>
    <property type="gene ID" value="Pp3c4_2263"/>
</dbReference>
<dbReference type="AlphaFoldDB" id="A0A2K1KLX1"/>
<reference evidence="1 3" key="2">
    <citation type="journal article" date="2018" name="Plant J.">
        <title>The Physcomitrella patens chromosome-scale assembly reveals moss genome structure and evolution.</title>
        <authorList>
            <person name="Lang D."/>
            <person name="Ullrich K.K."/>
            <person name="Murat F."/>
            <person name="Fuchs J."/>
            <person name="Jenkins J."/>
            <person name="Haas F.B."/>
            <person name="Piednoel M."/>
            <person name="Gundlach H."/>
            <person name="Van Bel M."/>
            <person name="Meyberg R."/>
            <person name="Vives C."/>
            <person name="Morata J."/>
            <person name="Symeonidi A."/>
            <person name="Hiss M."/>
            <person name="Muchero W."/>
            <person name="Kamisugi Y."/>
            <person name="Saleh O."/>
            <person name="Blanc G."/>
            <person name="Decker E.L."/>
            <person name="van Gessel N."/>
            <person name="Grimwood J."/>
            <person name="Hayes R.D."/>
            <person name="Graham S.W."/>
            <person name="Gunter L.E."/>
            <person name="McDaniel S.F."/>
            <person name="Hoernstein S.N.W."/>
            <person name="Larsson A."/>
            <person name="Li F.W."/>
            <person name="Perroud P.F."/>
            <person name="Phillips J."/>
            <person name="Ranjan P."/>
            <person name="Rokshar D.S."/>
            <person name="Rothfels C.J."/>
            <person name="Schneider L."/>
            <person name="Shu S."/>
            <person name="Stevenson D.W."/>
            <person name="Thummler F."/>
            <person name="Tillich M."/>
            <person name="Villarreal Aguilar J.C."/>
            <person name="Widiez T."/>
            <person name="Wong G.K."/>
            <person name="Wymore A."/>
            <person name="Zhang Y."/>
            <person name="Zimmer A.D."/>
            <person name="Quatrano R.S."/>
            <person name="Mayer K.F.X."/>
            <person name="Goodstein D."/>
            <person name="Casacuberta J.M."/>
            <person name="Vandepoele K."/>
            <person name="Reski R."/>
            <person name="Cuming A.C."/>
            <person name="Tuskan G.A."/>
            <person name="Maumus F."/>
            <person name="Salse J."/>
            <person name="Schmutz J."/>
            <person name="Rensing S.A."/>
        </authorList>
    </citation>
    <scope>NUCLEOTIDE SEQUENCE [LARGE SCALE GENOMIC DNA]</scope>
    <source>
        <strain evidence="2 3">cv. Gransden 2004</strain>
    </source>
</reference>
<organism evidence="1">
    <name type="scientific">Physcomitrium patens</name>
    <name type="common">Spreading-leaved earth moss</name>
    <name type="synonym">Physcomitrella patens</name>
    <dbReference type="NCBI Taxonomy" id="3218"/>
    <lineage>
        <taxon>Eukaryota</taxon>
        <taxon>Viridiplantae</taxon>
        <taxon>Streptophyta</taxon>
        <taxon>Embryophyta</taxon>
        <taxon>Bryophyta</taxon>
        <taxon>Bryophytina</taxon>
        <taxon>Bryopsida</taxon>
        <taxon>Funariidae</taxon>
        <taxon>Funariales</taxon>
        <taxon>Funariaceae</taxon>
        <taxon>Physcomitrium</taxon>
    </lineage>
</organism>
<evidence type="ECO:0000313" key="2">
    <source>
        <dbReference type="EnsemblPlants" id="Pp3c4_2263V3.1"/>
    </source>
</evidence>
<protein>
    <submittedName>
        <fullName evidence="1 2">Uncharacterized protein</fullName>
    </submittedName>
</protein>
<dbReference type="InParanoid" id="A0A2K1KLX1"/>
<name>A0A2K1KLX1_PHYPA</name>